<feature type="transmembrane region" description="Helical" evidence="1">
    <location>
        <begin position="48"/>
        <end position="66"/>
    </location>
</feature>
<organism evidence="2 3">
    <name type="scientific">Plasmodium falciparum NF135/5.C10</name>
    <dbReference type="NCBI Taxonomy" id="1036726"/>
    <lineage>
        <taxon>Eukaryota</taxon>
        <taxon>Sar</taxon>
        <taxon>Alveolata</taxon>
        <taxon>Apicomplexa</taxon>
        <taxon>Aconoidasida</taxon>
        <taxon>Haemosporida</taxon>
        <taxon>Plasmodiidae</taxon>
        <taxon>Plasmodium</taxon>
        <taxon>Plasmodium (Laverania)</taxon>
    </lineage>
</organism>
<keyword evidence="1" id="KW-0812">Transmembrane</keyword>
<dbReference type="Proteomes" id="UP000019114">
    <property type="component" value="Unassembled WGS sequence"/>
</dbReference>
<evidence type="ECO:0000313" key="2">
    <source>
        <dbReference type="EMBL" id="ETW40571.1"/>
    </source>
</evidence>
<feature type="transmembrane region" description="Helical" evidence="1">
    <location>
        <begin position="72"/>
        <end position="95"/>
    </location>
</feature>
<proteinExistence type="predicted"/>
<feature type="transmembrane region" description="Helical" evidence="1">
    <location>
        <begin position="20"/>
        <end position="36"/>
    </location>
</feature>
<dbReference type="AlphaFoldDB" id="W4IA57"/>
<keyword evidence="1" id="KW-0472">Membrane</keyword>
<reference evidence="2 3" key="1">
    <citation type="submission" date="2013-02" db="EMBL/GenBank/DDBJ databases">
        <title>The Genome Annotation of Plasmodium falciparum NF135/5.C10.</title>
        <authorList>
            <consortium name="The Broad Institute Genome Sequencing Platform"/>
            <consortium name="The Broad Institute Genome Sequencing Center for Infectious Disease"/>
            <person name="Neafsey D."/>
            <person name="Hoffman S."/>
            <person name="Volkman S."/>
            <person name="Rosenthal P."/>
            <person name="Walker B."/>
            <person name="Young S.K."/>
            <person name="Zeng Q."/>
            <person name="Gargeya S."/>
            <person name="Fitzgerald M."/>
            <person name="Haas B."/>
            <person name="Abouelleil A."/>
            <person name="Allen A.W."/>
            <person name="Alvarado L."/>
            <person name="Arachchi H.M."/>
            <person name="Berlin A.M."/>
            <person name="Chapman S.B."/>
            <person name="Gainer-Dewar J."/>
            <person name="Goldberg J."/>
            <person name="Griggs A."/>
            <person name="Gujja S."/>
            <person name="Hansen M."/>
            <person name="Howarth C."/>
            <person name="Imamovic A."/>
            <person name="Ireland A."/>
            <person name="Larimer J."/>
            <person name="McCowan C."/>
            <person name="Murphy C."/>
            <person name="Pearson M."/>
            <person name="Poon T.W."/>
            <person name="Priest M."/>
            <person name="Roberts A."/>
            <person name="Saif S."/>
            <person name="Shea T."/>
            <person name="Sisk P."/>
            <person name="Sykes S."/>
            <person name="Wortman J."/>
            <person name="Nusbaum C."/>
            <person name="Birren B."/>
        </authorList>
    </citation>
    <scope>NUCLEOTIDE SEQUENCE [LARGE SCALE GENOMIC DNA]</scope>
    <source>
        <strain evidence="2 3">NF135/5.C10</strain>
    </source>
</reference>
<name>W4IA57_PLAFA</name>
<evidence type="ECO:0000313" key="3">
    <source>
        <dbReference type="Proteomes" id="UP000019114"/>
    </source>
</evidence>
<evidence type="ECO:0000256" key="1">
    <source>
        <dbReference type="SAM" id="Phobius"/>
    </source>
</evidence>
<keyword evidence="1" id="KW-1133">Transmembrane helix</keyword>
<dbReference type="EMBL" id="KI926065">
    <property type="protein sequence ID" value="ETW40571.1"/>
    <property type="molecule type" value="Genomic_DNA"/>
</dbReference>
<protein>
    <submittedName>
        <fullName evidence="2">Uncharacterized protein</fullName>
    </submittedName>
</protein>
<sequence length="154" mass="19099">MKEGIWILKIIIHNSIPNSIKYNIIYISYFITYYIYMHTNFKGKKLEFLFLIHNFLYNYYFILNEYNIKKKFTIFFLTIFSYVTYFDTNCIFIIYETNILFIFKKYHVELVTGKNNTIIQNFYIFIFFKYSKKNFVIYNNNINKFSDHFVIIFI</sequence>
<gene>
    <name evidence="2" type="ORF">PFNF135_04877</name>
</gene>
<reference evidence="2 3" key="2">
    <citation type="submission" date="2013-02" db="EMBL/GenBank/DDBJ databases">
        <title>The Genome Sequence of Plasmodium falciparum NF135/5.C10.</title>
        <authorList>
            <consortium name="The Broad Institute Genome Sequencing Platform"/>
            <consortium name="The Broad Institute Genome Sequencing Center for Infectious Disease"/>
            <person name="Neafsey D."/>
            <person name="Cheeseman I."/>
            <person name="Volkman S."/>
            <person name="Adams J."/>
            <person name="Walker B."/>
            <person name="Young S.K."/>
            <person name="Zeng Q."/>
            <person name="Gargeya S."/>
            <person name="Fitzgerald M."/>
            <person name="Haas B."/>
            <person name="Abouelleil A."/>
            <person name="Alvarado L."/>
            <person name="Arachchi H.M."/>
            <person name="Berlin A.M."/>
            <person name="Chapman S.B."/>
            <person name="Dewar J."/>
            <person name="Goldberg J."/>
            <person name="Griggs A."/>
            <person name="Gujja S."/>
            <person name="Hansen M."/>
            <person name="Howarth C."/>
            <person name="Imamovic A."/>
            <person name="Larimer J."/>
            <person name="McCowan C."/>
            <person name="Murphy C."/>
            <person name="Neiman D."/>
            <person name="Pearson M."/>
            <person name="Priest M."/>
            <person name="Roberts A."/>
            <person name="Saif S."/>
            <person name="Shea T."/>
            <person name="Sisk P."/>
            <person name="Sykes S."/>
            <person name="Wortman J."/>
            <person name="Nusbaum C."/>
            <person name="Birren B."/>
        </authorList>
    </citation>
    <scope>NUCLEOTIDE SEQUENCE [LARGE SCALE GENOMIC DNA]</scope>
    <source>
        <strain evidence="2 3">NF135/5.C10</strain>
    </source>
</reference>
<accession>W4IA57</accession>